<accession>A0A816EIB7</accession>
<dbReference type="GO" id="GO:0044550">
    <property type="term" value="P:secondary metabolite biosynthetic process"/>
    <property type="evidence" value="ECO:0007669"/>
    <property type="project" value="TreeGrafter"/>
</dbReference>
<dbReference type="GO" id="GO:0003824">
    <property type="term" value="F:catalytic activity"/>
    <property type="evidence" value="ECO:0007669"/>
    <property type="project" value="InterPro"/>
</dbReference>
<protein>
    <submittedName>
        <fullName evidence="5">Uncharacterized protein</fullName>
    </submittedName>
</protein>
<proteinExistence type="predicted"/>
<sequence>MPFLYRLSSQHSLSIKKLRHALQLVVTKHTSLRTSLIFDTEKSLLMQRIIDYSGSDNQLFAFIENTINTDEQLNDIIQEEERNPQFFDLTYGLVFRCHIIHYEQISLNDRLSEKDVLVFNFHHALFDFQSMNIFLHDLNQAYTTGQLSNDDNNTLRYLDYSVIEQQMPMTDASMFWLDTLHDCNLNQFLSLPFDRYRLSNEYRTDRRITFSFNFDLDLSYQLVTYSSSNNMSLQHMILATYYAFLFKLTNGERDLCIGMNINNRYKAELKSMIGLFENIIPLRCQLDPYWSFNQLIEHIYDIEINALKYSYYPLERILDQHPNVENPAFFNIFFGFQLNENDNNKNEVMIGDARLHLISNSLNRNRVEMMNKMDFSVLVEYDLNINQFSCTINASLDLFNIETVDKIGQRFHFMLNQLFHVKDNQLEKSVYELSLILSDERIVLESINNTKIIFPSVSCIHHEFVCQVMKYPQKLAVELDDQSLTYSELLYYIQVLSLDILHKYYIVPGEIICQCVDRSLLTVIGIMAIEMVGGVYCSLSARDPERRLHTLIEEIQSRLVLVHHLTKTMFNADTISLDIDSVLINNVVNGNIDIDRLSNTGIIVRTIAYVTFTSGSTGKPKVVPVHLEGFINYFYSLINIDALNKNDIVLQLAASTFDIHILEILASLFSGATVIMLHPDGNMDFAYLDYVLRSKEVTHLMAVPTFLKYLCDFILEKNLSPLKSIRNVSYGGEYH</sequence>
<dbReference type="GO" id="GO:0043041">
    <property type="term" value="P:amino acid activation for nonribosomal peptide biosynthetic process"/>
    <property type="evidence" value="ECO:0007669"/>
    <property type="project" value="TreeGrafter"/>
</dbReference>
<dbReference type="SUPFAM" id="SSF52777">
    <property type="entry name" value="CoA-dependent acyltransferases"/>
    <property type="match status" value="2"/>
</dbReference>
<evidence type="ECO:0000313" key="5">
    <source>
        <dbReference type="EMBL" id="CAF1649578.1"/>
    </source>
</evidence>
<dbReference type="Proteomes" id="UP000663828">
    <property type="component" value="Unassembled WGS sequence"/>
</dbReference>
<keyword evidence="2" id="KW-0597">Phosphoprotein</keyword>
<dbReference type="Gene3D" id="3.40.50.980">
    <property type="match status" value="2"/>
</dbReference>
<gene>
    <name evidence="5" type="ORF">XAT740_LOCUS54719</name>
</gene>
<feature type="domain" description="Condensation" evidence="4">
    <location>
        <begin position="10"/>
        <end position="426"/>
    </location>
</feature>
<dbReference type="Gene3D" id="3.30.559.10">
    <property type="entry name" value="Chloramphenicol acetyltransferase-like domain"/>
    <property type="match status" value="1"/>
</dbReference>
<evidence type="ECO:0000259" key="3">
    <source>
        <dbReference type="Pfam" id="PF00501"/>
    </source>
</evidence>
<feature type="domain" description="AMP-dependent synthetase/ligase" evidence="3">
    <location>
        <begin position="467"/>
        <end position="733"/>
    </location>
</feature>
<evidence type="ECO:0000256" key="2">
    <source>
        <dbReference type="ARBA" id="ARBA00022553"/>
    </source>
</evidence>
<dbReference type="PANTHER" id="PTHR45527:SF1">
    <property type="entry name" value="FATTY ACID SYNTHASE"/>
    <property type="match status" value="1"/>
</dbReference>
<dbReference type="PANTHER" id="PTHR45527">
    <property type="entry name" value="NONRIBOSOMAL PEPTIDE SYNTHETASE"/>
    <property type="match status" value="1"/>
</dbReference>
<dbReference type="EMBL" id="CAJNOR010009933">
    <property type="protein sequence ID" value="CAF1649578.1"/>
    <property type="molecule type" value="Genomic_DNA"/>
</dbReference>
<dbReference type="Pfam" id="PF00501">
    <property type="entry name" value="AMP-binding"/>
    <property type="match status" value="1"/>
</dbReference>
<evidence type="ECO:0000313" key="6">
    <source>
        <dbReference type="Proteomes" id="UP000663828"/>
    </source>
</evidence>
<keyword evidence="6" id="KW-1185">Reference proteome</keyword>
<dbReference type="InterPro" id="IPR001242">
    <property type="entry name" value="Condensation_dom"/>
</dbReference>
<reference evidence="5" key="1">
    <citation type="submission" date="2021-02" db="EMBL/GenBank/DDBJ databases">
        <authorList>
            <person name="Nowell W R."/>
        </authorList>
    </citation>
    <scope>NUCLEOTIDE SEQUENCE</scope>
</reference>
<organism evidence="5 6">
    <name type="scientific">Adineta ricciae</name>
    <name type="common">Rotifer</name>
    <dbReference type="NCBI Taxonomy" id="249248"/>
    <lineage>
        <taxon>Eukaryota</taxon>
        <taxon>Metazoa</taxon>
        <taxon>Spiralia</taxon>
        <taxon>Gnathifera</taxon>
        <taxon>Rotifera</taxon>
        <taxon>Eurotatoria</taxon>
        <taxon>Bdelloidea</taxon>
        <taxon>Adinetida</taxon>
        <taxon>Adinetidae</taxon>
        <taxon>Adineta</taxon>
    </lineage>
</organism>
<keyword evidence="1" id="KW-0596">Phosphopantetheine</keyword>
<dbReference type="Pfam" id="PF00668">
    <property type="entry name" value="Condensation"/>
    <property type="match status" value="1"/>
</dbReference>
<dbReference type="SUPFAM" id="SSF56801">
    <property type="entry name" value="Acetyl-CoA synthetase-like"/>
    <property type="match status" value="1"/>
</dbReference>
<evidence type="ECO:0000256" key="1">
    <source>
        <dbReference type="ARBA" id="ARBA00022450"/>
    </source>
</evidence>
<dbReference type="GO" id="GO:0005737">
    <property type="term" value="C:cytoplasm"/>
    <property type="evidence" value="ECO:0007669"/>
    <property type="project" value="TreeGrafter"/>
</dbReference>
<dbReference type="InterPro" id="IPR000873">
    <property type="entry name" value="AMP-dep_synth/lig_dom"/>
</dbReference>
<dbReference type="InterPro" id="IPR023213">
    <property type="entry name" value="CAT-like_dom_sf"/>
</dbReference>
<dbReference type="AlphaFoldDB" id="A0A816EIB7"/>
<dbReference type="InterPro" id="IPR020845">
    <property type="entry name" value="AMP-binding_CS"/>
</dbReference>
<comment type="caution">
    <text evidence="5">The sequence shown here is derived from an EMBL/GenBank/DDBJ whole genome shotgun (WGS) entry which is preliminary data.</text>
</comment>
<dbReference type="Gene3D" id="3.30.559.30">
    <property type="entry name" value="Nonribosomal peptide synthetase, condensation domain"/>
    <property type="match status" value="1"/>
</dbReference>
<dbReference type="PROSITE" id="PS00455">
    <property type="entry name" value="AMP_BINDING"/>
    <property type="match status" value="1"/>
</dbReference>
<dbReference type="GO" id="GO:0031177">
    <property type="term" value="F:phosphopantetheine binding"/>
    <property type="evidence" value="ECO:0007669"/>
    <property type="project" value="TreeGrafter"/>
</dbReference>
<evidence type="ECO:0000259" key="4">
    <source>
        <dbReference type="Pfam" id="PF00668"/>
    </source>
</evidence>
<name>A0A816EIB7_ADIRI</name>